<dbReference type="InterPro" id="IPR043129">
    <property type="entry name" value="ATPase_NBD"/>
</dbReference>
<dbReference type="FunFam" id="3.30.420.40:FF:000131">
    <property type="entry name" value="Actin, alpha skeletal muscle"/>
    <property type="match status" value="1"/>
</dbReference>
<protein>
    <recommendedName>
        <fullName evidence="14">DnaJ homolog subfamily C member 21</fullName>
    </recommendedName>
</protein>
<proteinExistence type="inferred from homology"/>
<dbReference type="FunFam" id="3.30.420.40:FF:000058">
    <property type="entry name" value="Putative actin-related protein 5"/>
    <property type="match status" value="1"/>
</dbReference>
<evidence type="ECO:0000256" key="9">
    <source>
        <dbReference type="ARBA" id="ARBA00023128"/>
    </source>
</evidence>
<dbReference type="InterPro" id="IPR036869">
    <property type="entry name" value="J_dom_sf"/>
</dbReference>
<evidence type="ECO:0000256" key="14">
    <source>
        <dbReference type="ARBA" id="ARBA00076378"/>
    </source>
</evidence>
<dbReference type="PANTHER" id="PTHR11937">
    <property type="entry name" value="ACTIN"/>
    <property type="match status" value="1"/>
</dbReference>
<dbReference type="SMART" id="SM00271">
    <property type="entry name" value="DnaJ"/>
    <property type="match status" value="1"/>
</dbReference>
<evidence type="ECO:0000256" key="7">
    <source>
        <dbReference type="ARBA" id="ARBA00022801"/>
    </source>
</evidence>
<reference evidence="18" key="2">
    <citation type="submission" date="2015-08" db="UniProtKB">
        <authorList>
            <consortium name="WormBaseParasite"/>
        </authorList>
    </citation>
    <scope>IDENTIFICATION</scope>
</reference>
<keyword evidence="9" id="KW-0496">Mitochondrion</keyword>
<organism evidence="17 18">
    <name type="scientific">Strongyloides venezuelensis</name>
    <name type="common">Threadworm</name>
    <dbReference type="NCBI Taxonomy" id="75913"/>
    <lineage>
        <taxon>Eukaryota</taxon>
        <taxon>Metazoa</taxon>
        <taxon>Ecdysozoa</taxon>
        <taxon>Nematoda</taxon>
        <taxon>Chromadorea</taxon>
        <taxon>Rhabditida</taxon>
        <taxon>Tylenchina</taxon>
        <taxon>Panagrolaimomorpha</taxon>
        <taxon>Strongyloidoidea</taxon>
        <taxon>Strongyloididae</taxon>
        <taxon>Strongyloides</taxon>
    </lineage>
</organism>
<accession>A0A0K0F6C3</accession>
<dbReference type="Pfam" id="PF00022">
    <property type="entry name" value="Actin"/>
    <property type="match status" value="1"/>
</dbReference>
<evidence type="ECO:0000313" key="17">
    <source>
        <dbReference type="Proteomes" id="UP000035680"/>
    </source>
</evidence>
<dbReference type="PROSITE" id="PS01132">
    <property type="entry name" value="ACTINS_ACT_LIKE"/>
    <property type="match status" value="1"/>
</dbReference>
<name>A0A0K0F6C3_STRVS</name>
<dbReference type="CDD" id="cd06257">
    <property type="entry name" value="DnaJ"/>
    <property type="match status" value="1"/>
</dbReference>
<comment type="subcellular location">
    <subcellularLocation>
        <location evidence="1">Cytoplasm</location>
        <location evidence="1">Cytoskeleton</location>
    </subcellularLocation>
    <subcellularLocation>
        <location evidence="2">Mitochondrion inner membrane</location>
    </subcellularLocation>
</comment>
<dbReference type="FunFam" id="3.90.640.10:FF:000047">
    <property type="entry name" value="Actin, alpha skeletal muscle"/>
    <property type="match status" value="1"/>
</dbReference>
<evidence type="ECO:0000256" key="4">
    <source>
        <dbReference type="ARBA" id="ARBA00022490"/>
    </source>
</evidence>
<keyword evidence="10" id="KW-0472">Membrane</keyword>
<evidence type="ECO:0000256" key="2">
    <source>
        <dbReference type="ARBA" id="ARBA00004273"/>
    </source>
</evidence>
<dbReference type="WBParaSite" id="SVE_0436700.1">
    <property type="protein sequence ID" value="SVE_0436700.1"/>
    <property type="gene ID" value="SVE_0436700"/>
</dbReference>
<dbReference type="FunFam" id="3.30.420.40:FF:000291">
    <property type="entry name" value="Actin, alpha skeletal muscle"/>
    <property type="match status" value="1"/>
</dbReference>
<dbReference type="STRING" id="75913.A0A0K0F6C3"/>
<dbReference type="Gene3D" id="3.90.640.10">
    <property type="entry name" value="Actin, Chain A, domain 4"/>
    <property type="match status" value="1"/>
</dbReference>
<comment type="catalytic activity">
    <reaction evidence="12">
        <text>ATP + H2O = ADP + phosphate + H(+)</text>
        <dbReference type="Rhea" id="RHEA:13065"/>
        <dbReference type="ChEBI" id="CHEBI:15377"/>
        <dbReference type="ChEBI" id="CHEBI:15378"/>
        <dbReference type="ChEBI" id="CHEBI:30616"/>
        <dbReference type="ChEBI" id="CHEBI:43474"/>
        <dbReference type="ChEBI" id="CHEBI:456216"/>
    </reaction>
</comment>
<dbReference type="PROSITE" id="PS50076">
    <property type="entry name" value="DNAJ_2"/>
    <property type="match status" value="1"/>
</dbReference>
<evidence type="ECO:0000259" key="16">
    <source>
        <dbReference type="PROSITE" id="PS50076"/>
    </source>
</evidence>
<keyword evidence="6" id="KW-0999">Mitochondrion inner membrane</keyword>
<evidence type="ECO:0000256" key="6">
    <source>
        <dbReference type="ARBA" id="ARBA00022792"/>
    </source>
</evidence>
<dbReference type="PRINTS" id="PR00190">
    <property type="entry name" value="ACTIN"/>
</dbReference>
<keyword evidence="4" id="KW-0963">Cytoplasm</keyword>
<evidence type="ECO:0000256" key="10">
    <source>
        <dbReference type="ARBA" id="ARBA00023136"/>
    </source>
</evidence>
<dbReference type="CDD" id="cd10224">
    <property type="entry name" value="ASKHA_NBD_actin"/>
    <property type="match status" value="1"/>
</dbReference>
<keyword evidence="8" id="KW-0067">ATP-binding</keyword>
<dbReference type="GO" id="GO:0005524">
    <property type="term" value="F:ATP binding"/>
    <property type="evidence" value="ECO:0007669"/>
    <property type="project" value="UniProtKB-KW"/>
</dbReference>
<dbReference type="SUPFAM" id="SSF46565">
    <property type="entry name" value="Chaperone J-domain"/>
    <property type="match status" value="1"/>
</dbReference>
<dbReference type="Proteomes" id="UP000035680">
    <property type="component" value="Unassembled WGS sequence"/>
</dbReference>
<keyword evidence="11" id="KW-0206">Cytoskeleton</keyword>
<evidence type="ECO:0000256" key="13">
    <source>
        <dbReference type="ARBA" id="ARBA00054366"/>
    </source>
</evidence>
<keyword evidence="5" id="KW-0547">Nucleotide-binding</keyword>
<reference evidence="17" key="1">
    <citation type="submission" date="2014-07" db="EMBL/GenBank/DDBJ databases">
        <authorList>
            <person name="Martin A.A"/>
            <person name="De Silva N."/>
        </authorList>
    </citation>
    <scope>NUCLEOTIDE SEQUENCE</scope>
</reference>
<dbReference type="GO" id="GO:0005856">
    <property type="term" value="C:cytoskeleton"/>
    <property type="evidence" value="ECO:0007669"/>
    <property type="project" value="UniProtKB-SubCell"/>
</dbReference>
<dbReference type="GO" id="GO:0016787">
    <property type="term" value="F:hydrolase activity"/>
    <property type="evidence" value="ECO:0007669"/>
    <property type="project" value="UniProtKB-KW"/>
</dbReference>
<evidence type="ECO:0000256" key="5">
    <source>
        <dbReference type="ARBA" id="ARBA00022741"/>
    </source>
</evidence>
<dbReference type="AlphaFoldDB" id="A0A0K0F6C3"/>
<sequence>MCDEEVAALVVDNGSGMCKAGFAGDDAPRAVFPSIVGRPRHQGVMVGMGQKDSYVGDEAQSKRGILTLKYPIEHGIVTNWDDMEKIWHHTFYNELRVAPEEHPVLLTEAPLNPKANREKMTQIMFETFNTPAMYVAIQAVLSLYASGRTTGVVLDSGDGVTHTVPIYEGYALPHAILRIDLAGRDLTDYLMKILTERGYSFTTTAEREIVRDIKEKLCYVALDFEQEMATAASSSSLEKSYELPDGQVITVGNERFRCPEAMFQPSFLGMESAGIHESTYNSIMKCDIDIRKDLYANTVLSGGTTMYPGIADRMQKEITALAPSTMKIKIIAPPERKYSVWIGGSILASLSTFQQMWISKQEYDESGPSIGNDIPIDFKVNFQVVSNIIDILSKIGINDGALALAAVGYGGRFILRNQRAIKKAVEALPGANDAFSKYYKGGFESKMTRREAALILGVQPSAKPKVIKEAHKRIMIANHPDRGGSPYMAAKINEAKDLMESKISN</sequence>
<dbReference type="SUPFAM" id="SSF53067">
    <property type="entry name" value="Actin-like ATPase domain"/>
    <property type="match status" value="2"/>
</dbReference>
<evidence type="ECO:0000256" key="3">
    <source>
        <dbReference type="ARBA" id="ARBA00006752"/>
    </source>
</evidence>
<dbReference type="Gene3D" id="3.30.420.40">
    <property type="match status" value="2"/>
</dbReference>
<dbReference type="Gene3D" id="1.10.287.110">
    <property type="entry name" value="DnaJ domain"/>
    <property type="match status" value="1"/>
</dbReference>
<feature type="domain" description="J" evidence="16">
    <location>
        <begin position="451"/>
        <end position="504"/>
    </location>
</feature>
<evidence type="ECO:0000256" key="15">
    <source>
        <dbReference type="RuleBase" id="RU000487"/>
    </source>
</evidence>
<dbReference type="InterPro" id="IPR004000">
    <property type="entry name" value="Actin"/>
</dbReference>
<dbReference type="InterPro" id="IPR020902">
    <property type="entry name" value="Actin/actin-like_CS"/>
</dbReference>
<evidence type="ECO:0000256" key="1">
    <source>
        <dbReference type="ARBA" id="ARBA00004245"/>
    </source>
</evidence>
<dbReference type="InterPro" id="IPR001623">
    <property type="entry name" value="DnaJ_domain"/>
</dbReference>
<evidence type="ECO:0000313" key="18">
    <source>
        <dbReference type="WBParaSite" id="SVE_0436700.1"/>
    </source>
</evidence>
<evidence type="ECO:0000256" key="8">
    <source>
        <dbReference type="ARBA" id="ARBA00022840"/>
    </source>
</evidence>
<keyword evidence="7" id="KW-0378">Hydrolase</keyword>
<dbReference type="PROSITE" id="PS00432">
    <property type="entry name" value="ACTINS_2"/>
    <property type="match status" value="1"/>
</dbReference>
<evidence type="ECO:0000256" key="12">
    <source>
        <dbReference type="ARBA" id="ARBA00049360"/>
    </source>
</evidence>
<dbReference type="InterPro" id="IPR004001">
    <property type="entry name" value="Actin_CS"/>
</dbReference>
<keyword evidence="17" id="KW-1185">Reference proteome</keyword>
<comment type="similarity">
    <text evidence="3 15">Belongs to the actin family.</text>
</comment>
<comment type="function">
    <text evidence="13">Probable component of the PAM complex, a complex required for the translocation of transit peptide-containing proteins from the inner membrane into the mitochondrial matrix in an ATP-dependent manner. May act as a co-chaperone that stimulate the ATP-dependent activity.</text>
</comment>
<dbReference type="GO" id="GO:0005743">
    <property type="term" value="C:mitochondrial inner membrane"/>
    <property type="evidence" value="ECO:0007669"/>
    <property type="project" value="UniProtKB-SubCell"/>
</dbReference>
<evidence type="ECO:0000256" key="11">
    <source>
        <dbReference type="ARBA" id="ARBA00023212"/>
    </source>
</evidence>
<dbReference type="FunFam" id="1.10.287.110:FF:000001">
    <property type="entry name" value="Import inner membrane translocase subunit tim14"/>
    <property type="match status" value="1"/>
</dbReference>
<dbReference type="SMART" id="SM00268">
    <property type="entry name" value="ACTIN"/>
    <property type="match status" value="1"/>
</dbReference>
<dbReference type="PROSITE" id="PS00406">
    <property type="entry name" value="ACTINS_1"/>
    <property type="match status" value="1"/>
</dbReference>